<feature type="compositionally biased region" description="Polar residues" evidence="1">
    <location>
        <begin position="44"/>
        <end position="59"/>
    </location>
</feature>
<name>A0ABY9X344_9BACT</name>
<gene>
    <name evidence="2" type="ORF">F0U60_40900</name>
</gene>
<proteinExistence type="predicted"/>
<sequence length="127" mass="13003">MGTKTYANGRGIAHGGSGGMSIVLPDVCKTPSPGGPVPIPYPNTAKSSDTSKGPKTVTINGEMPAVKGAQYQTSVGDEAGTAGGGVMSSSTKGPAEFMMYSFDVKFEGKNVCRLGDPLFHNKKNTMG</sequence>
<keyword evidence="3" id="KW-1185">Reference proteome</keyword>
<protein>
    <submittedName>
        <fullName evidence="2">DUF4150 domain-containing protein</fullName>
    </submittedName>
</protein>
<dbReference type="CDD" id="cd14740">
    <property type="entry name" value="PAAR_4"/>
    <property type="match status" value="1"/>
</dbReference>
<evidence type="ECO:0000313" key="2">
    <source>
        <dbReference type="EMBL" id="WNG49773.1"/>
    </source>
</evidence>
<reference evidence="2 3" key="1">
    <citation type="submission" date="2019-08" db="EMBL/GenBank/DDBJ databases">
        <title>Archangium and Cystobacter genomes.</title>
        <authorList>
            <person name="Chen I.-C.K."/>
            <person name="Wielgoss S."/>
        </authorList>
    </citation>
    <scope>NUCLEOTIDE SEQUENCE [LARGE SCALE GENOMIC DNA]</scope>
    <source>
        <strain evidence="2 3">Cbm 6</strain>
    </source>
</reference>
<organism evidence="2 3">
    <name type="scientific">Archangium minus</name>
    <dbReference type="NCBI Taxonomy" id="83450"/>
    <lineage>
        <taxon>Bacteria</taxon>
        <taxon>Pseudomonadati</taxon>
        <taxon>Myxococcota</taxon>
        <taxon>Myxococcia</taxon>
        <taxon>Myxococcales</taxon>
        <taxon>Cystobacterineae</taxon>
        <taxon>Archangiaceae</taxon>
        <taxon>Archangium</taxon>
    </lineage>
</organism>
<dbReference type="EMBL" id="CP043494">
    <property type="protein sequence ID" value="WNG49773.1"/>
    <property type="molecule type" value="Genomic_DNA"/>
</dbReference>
<evidence type="ECO:0000313" key="3">
    <source>
        <dbReference type="Proteomes" id="UP001611383"/>
    </source>
</evidence>
<dbReference type="Pfam" id="PF13665">
    <property type="entry name" value="Tox-PAAR-like"/>
    <property type="match status" value="1"/>
</dbReference>
<accession>A0ABY9X344</accession>
<feature type="region of interest" description="Disordered" evidence="1">
    <location>
        <begin position="24"/>
        <end position="65"/>
    </location>
</feature>
<evidence type="ECO:0000256" key="1">
    <source>
        <dbReference type="SAM" id="MobiDB-lite"/>
    </source>
</evidence>
<dbReference type="Proteomes" id="UP001611383">
    <property type="component" value="Chromosome"/>
</dbReference>